<protein>
    <recommendedName>
        <fullName evidence="4">DUF2911 domain-containing protein</fullName>
    </recommendedName>
</protein>
<dbReference type="Proteomes" id="UP000199592">
    <property type="component" value="Unassembled WGS sequence"/>
</dbReference>
<organism evidence="2 3">
    <name type="scientific">Flagellimonas zhangzhouensis</name>
    <dbReference type="NCBI Taxonomy" id="1073328"/>
    <lineage>
        <taxon>Bacteria</taxon>
        <taxon>Pseudomonadati</taxon>
        <taxon>Bacteroidota</taxon>
        <taxon>Flavobacteriia</taxon>
        <taxon>Flavobacteriales</taxon>
        <taxon>Flavobacteriaceae</taxon>
        <taxon>Flagellimonas</taxon>
    </lineage>
</organism>
<feature type="signal peptide" evidence="1">
    <location>
        <begin position="1"/>
        <end position="19"/>
    </location>
</feature>
<accession>A0A1H2SWY2</accession>
<evidence type="ECO:0000313" key="3">
    <source>
        <dbReference type="Proteomes" id="UP000199592"/>
    </source>
</evidence>
<sequence>MKKVALLLFVGLMCVTLNAQIETPAPSPFSTLEQKVGLTDVTVKYSRPSMRGRKIFGGLETYGEIWRTGANQNTIITFSDDVEVEGKKISAGSYSIYTRPNEAVWEVFFYTDIENWGNPAEWDASKVAATVKVEAMEIPMPIETFTITIDDLHNNGATLGIMWENTYVGVKFVVPTVDKAIKSIEATMNGGGELTANDYFAAGSYYFSEGMNMEQAKTWVDKAVEMDGGKAYWMMRTQSLIYAKLGDKEGAIKAAKRSLSAAQEAGNQDYVKLNTESLQEWAEN</sequence>
<dbReference type="Gene3D" id="1.25.40.10">
    <property type="entry name" value="Tetratricopeptide repeat domain"/>
    <property type="match status" value="1"/>
</dbReference>
<dbReference type="OrthoDB" id="187854at2"/>
<evidence type="ECO:0000313" key="2">
    <source>
        <dbReference type="EMBL" id="SDW36037.1"/>
    </source>
</evidence>
<proteinExistence type="predicted"/>
<evidence type="ECO:0000256" key="1">
    <source>
        <dbReference type="SAM" id="SignalP"/>
    </source>
</evidence>
<feature type="chain" id="PRO_5011547045" description="DUF2911 domain-containing protein" evidence="1">
    <location>
        <begin position="20"/>
        <end position="284"/>
    </location>
</feature>
<dbReference type="AlphaFoldDB" id="A0A1H2SWY2"/>
<dbReference type="InterPro" id="IPR011990">
    <property type="entry name" value="TPR-like_helical_dom_sf"/>
</dbReference>
<keyword evidence="1" id="KW-0732">Signal</keyword>
<dbReference type="STRING" id="1073328.SAMN05216294_2670"/>
<dbReference type="RefSeq" id="WP_090297157.1">
    <property type="nucleotide sequence ID" value="NZ_FNKI01000002.1"/>
</dbReference>
<dbReference type="InterPro" id="IPR021314">
    <property type="entry name" value="DUF2911"/>
</dbReference>
<evidence type="ECO:0008006" key="4">
    <source>
        <dbReference type="Google" id="ProtNLM"/>
    </source>
</evidence>
<reference evidence="3" key="1">
    <citation type="submission" date="2016-10" db="EMBL/GenBank/DDBJ databases">
        <authorList>
            <person name="Varghese N."/>
            <person name="Submissions S."/>
        </authorList>
    </citation>
    <scope>NUCLEOTIDE SEQUENCE [LARGE SCALE GENOMIC DNA]</scope>
    <source>
        <strain evidence="3">DSM 25030</strain>
    </source>
</reference>
<dbReference type="Pfam" id="PF11138">
    <property type="entry name" value="DUF2911"/>
    <property type="match status" value="1"/>
</dbReference>
<gene>
    <name evidence="2" type="ORF">SAMN04487892_1310</name>
</gene>
<keyword evidence="3" id="KW-1185">Reference proteome</keyword>
<name>A0A1H2SWY2_9FLAO</name>
<dbReference type="EMBL" id="FNMY01000001">
    <property type="protein sequence ID" value="SDW36037.1"/>
    <property type="molecule type" value="Genomic_DNA"/>
</dbReference>